<feature type="chain" id="PRO_5041384031" description="Laminin G domain-containing protein" evidence="4">
    <location>
        <begin position="20"/>
        <end position="981"/>
    </location>
</feature>
<keyword evidence="3" id="KW-0812">Transmembrane</keyword>
<evidence type="ECO:0000313" key="6">
    <source>
        <dbReference type="EMBL" id="KAK0424088.1"/>
    </source>
</evidence>
<dbReference type="InterPro" id="IPR001791">
    <property type="entry name" value="Laminin_G"/>
</dbReference>
<dbReference type="Pfam" id="PF26430">
    <property type="entry name" value="ConA_BAM2"/>
    <property type="match status" value="1"/>
</dbReference>
<keyword evidence="3" id="KW-1133">Transmembrane helix</keyword>
<sequence length="981" mass="110068">MRRSPLLLVLLLFNSRALGAYRSCRDHYLQGSFRDGAFEIQGIGESFLVNCEFPKESGRAVTTVVESALAKWHLITQNQTVGYQIRDRQLLSDLVERSDSCEQTLYIQWQGLEYETSFTIESVTGMQRSVPKSAMNEQLAVNLVGSEAGLLHLFMDSAPFANQSAFVRASPLRCSQAVLNQTCLFTFNKEDSDGLSVNFYQNLSSLEFSFRTEKPTMPFVRVYLANKQYINIDLIDGYLLTVNHLIHPIKLLSDGHWHRFRLQYPQMDVYIDDAKTAMKITSDVDARIDRVDVALSGELTALTLNGDRLICSDTRGAIDLAQITYQMTPNLILDICPSYEDNYCNCKAPNSAVAGDHYKPAKCNKGSLEDGYHLMRDNRAMSFFYTNNYHPYATVSVLFKSYADTGLLIFGASESDPSIGGVIRTQVYFRNNIMNAVICHPKSDGSEKCRACSITEPKGFRTAEWNRVSLFNYKDYHYLTVNEDICQLTPDEGLFNTDIYKLNKPLKDKSALFIGGTLYAKNPGPWQVASREFKDYFWEHTREKPQSLEGCIGEIRVNGNQLNLEDLFEKQLYSVLDEPKAEAFSMTKGCVSCEAAHINCQGTACLPAPSLFGKSKQSAPTCACEDLYTVTDPTTGSCRLAHNEAGDQLLSPSILLSSTTPSPVTVFNLPINRRAEMYRFWMIMTFPTGSKELHTVVDLQSLWIQVGDYGRVVVVEIDNSIRETFNVDPSDERAHLISVKRRATLGTSMSWITVQLDNDVRHTQNAEFFAYVGEKIVIDPVAIVPGDEAKTGCIMDIGVAYDVNENSVHRENQKFQIDWKEFILYQLHNSGSDYYKSLVSLNQCGVRDPSLWTSGTESFGVVGDYDPKGVSWTSPLGSANSWLWMVVAAVVIFVVLILSFCCLFCICSRKGRKTHGRKSPRSEVNGKLLENGYHSDRSTFLETPEPPVDYLLKESPRIDAPKSPSGTSKNSKAPLVRPEDV</sequence>
<keyword evidence="7" id="KW-1185">Reference proteome</keyword>
<dbReference type="InterPro" id="IPR058815">
    <property type="entry name" value="ConA_BAM2-like"/>
</dbReference>
<proteinExistence type="predicted"/>
<dbReference type="EMBL" id="JAUCMV010000001">
    <property type="protein sequence ID" value="KAK0424088.1"/>
    <property type="molecule type" value="Genomic_DNA"/>
</dbReference>
<keyword evidence="3" id="KW-0472">Membrane</keyword>
<feature type="domain" description="Laminin G" evidence="5">
    <location>
        <begin position="373"/>
        <end position="590"/>
    </location>
</feature>
<dbReference type="SUPFAM" id="SSF49899">
    <property type="entry name" value="Concanavalin A-like lectins/glucanases"/>
    <property type="match status" value="1"/>
</dbReference>
<feature type="region of interest" description="Disordered" evidence="2">
    <location>
        <begin position="952"/>
        <end position="981"/>
    </location>
</feature>
<evidence type="ECO:0000256" key="3">
    <source>
        <dbReference type="SAM" id="Phobius"/>
    </source>
</evidence>
<comment type="caution">
    <text evidence="1">Lacks conserved residue(s) required for the propagation of feature annotation.</text>
</comment>
<evidence type="ECO:0000259" key="5">
    <source>
        <dbReference type="PROSITE" id="PS50025"/>
    </source>
</evidence>
<accession>A0AA39IGU1</accession>
<dbReference type="Proteomes" id="UP001175271">
    <property type="component" value="Unassembled WGS sequence"/>
</dbReference>
<dbReference type="PROSITE" id="PS50025">
    <property type="entry name" value="LAM_G_DOMAIN"/>
    <property type="match status" value="1"/>
</dbReference>
<dbReference type="AlphaFoldDB" id="A0AA39IGU1"/>
<evidence type="ECO:0000256" key="1">
    <source>
        <dbReference type="PROSITE-ProRule" id="PRU00122"/>
    </source>
</evidence>
<feature type="signal peptide" evidence="4">
    <location>
        <begin position="1"/>
        <end position="19"/>
    </location>
</feature>
<dbReference type="Gene3D" id="2.60.120.200">
    <property type="match status" value="2"/>
</dbReference>
<organism evidence="6 7">
    <name type="scientific">Steinernema hermaphroditum</name>
    <dbReference type="NCBI Taxonomy" id="289476"/>
    <lineage>
        <taxon>Eukaryota</taxon>
        <taxon>Metazoa</taxon>
        <taxon>Ecdysozoa</taxon>
        <taxon>Nematoda</taxon>
        <taxon>Chromadorea</taxon>
        <taxon>Rhabditida</taxon>
        <taxon>Tylenchina</taxon>
        <taxon>Panagrolaimomorpha</taxon>
        <taxon>Strongyloidoidea</taxon>
        <taxon>Steinernematidae</taxon>
        <taxon>Steinernema</taxon>
    </lineage>
</organism>
<dbReference type="InterPro" id="IPR013320">
    <property type="entry name" value="ConA-like_dom_sf"/>
</dbReference>
<evidence type="ECO:0000313" key="7">
    <source>
        <dbReference type="Proteomes" id="UP001175271"/>
    </source>
</evidence>
<reference evidence="6" key="1">
    <citation type="submission" date="2023-06" db="EMBL/GenBank/DDBJ databases">
        <title>Genomic analysis of the entomopathogenic nematode Steinernema hermaphroditum.</title>
        <authorList>
            <person name="Schwarz E.M."/>
            <person name="Heppert J.K."/>
            <person name="Baniya A."/>
            <person name="Schwartz H.T."/>
            <person name="Tan C.-H."/>
            <person name="Antoshechkin I."/>
            <person name="Sternberg P.W."/>
            <person name="Goodrich-Blair H."/>
            <person name="Dillman A.R."/>
        </authorList>
    </citation>
    <scope>NUCLEOTIDE SEQUENCE</scope>
    <source>
        <strain evidence="6">PS9179</strain>
        <tissue evidence="6">Whole animal</tissue>
    </source>
</reference>
<name>A0AA39IGU1_9BILA</name>
<gene>
    <name evidence="6" type="ORF">QR680_008496</name>
</gene>
<keyword evidence="4" id="KW-0732">Signal</keyword>
<evidence type="ECO:0000256" key="4">
    <source>
        <dbReference type="SAM" id="SignalP"/>
    </source>
</evidence>
<evidence type="ECO:0000256" key="2">
    <source>
        <dbReference type="SAM" id="MobiDB-lite"/>
    </source>
</evidence>
<comment type="caution">
    <text evidence="6">The sequence shown here is derived from an EMBL/GenBank/DDBJ whole genome shotgun (WGS) entry which is preliminary data.</text>
</comment>
<protein>
    <recommendedName>
        <fullName evidence="5">Laminin G domain-containing protein</fullName>
    </recommendedName>
</protein>
<feature type="transmembrane region" description="Helical" evidence="3">
    <location>
        <begin position="882"/>
        <end position="907"/>
    </location>
</feature>